<dbReference type="RefSeq" id="WP_189132969.1">
    <property type="nucleotide sequence ID" value="NZ_BMMS01000016.1"/>
</dbReference>
<protein>
    <submittedName>
        <fullName evidence="1">SAM-dependent methyltransferase</fullName>
    </submittedName>
</protein>
<reference evidence="1" key="1">
    <citation type="journal article" date="2014" name="Int. J. Syst. Evol. Microbiol.">
        <title>Complete genome sequence of Corynebacterium casei LMG S-19264T (=DSM 44701T), isolated from a smear-ripened cheese.</title>
        <authorList>
            <consortium name="US DOE Joint Genome Institute (JGI-PGF)"/>
            <person name="Walter F."/>
            <person name="Albersmeier A."/>
            <person name="Kalinowski J."/>
            <person name="Ruckert C."/>
        </authorList>
    </citation>
    <scope>NUCLEOTIDE SEQUENCE</scope>
    <source>
        <strain evidence="1">CGMCC 4.7201</strain>
    </source>
</reference>
<dbReference type="EMBL" id="BMMS01000016">
    <property type="protein sequence ID" value="GGO91223.1"/>
    <property type="molecule type" value="Genomic_DNA"/>
</dbReference>
<dbReference type="AlphaFoldDB" id="A0A918DZX8"/>
<gene>
    <name evidence="1" type="ORF">GCM10012280_38570</name>
</gene>
<organism evidence="1 2">
    <name type="scientific">Wenjunlia tyrosinilytica</name>
    <dbReference type="NCBI Taxonomy" id="1544741"/>
    <lineage>
        <taxon>Bacteria</taxon>
        <taxon>Bacillati</taxon>
        <taxon>Actinomycetota</taxon>
        <taxon>Actinomycetes</taxon>
        <taxon>Kitasatosporales</taxon>
        <taxon>Streptomycetaceae</taxon>
        <taxon>Wenjunlia</taxon>
    </lineage>
</organism>
<accession>A0A918DZX8</accession>
<keyword evidence="1" id="KW-0489">Methyltransferase</keyword>
<dbReference type="GO" id="GO:0008168">
    <property type="term" value="F:methyltransferase activity"/>
    <property type="evidence" value="ECO:0007669"/>
    <property type="project" value="UniProtKB-KW"/>
</dbReference>
<evidence type="ECO:0000313" key="1">
    <source>
        <dbReference type="EMBL" id="GGO91223.1"/>
    </source>
</evidence>
<dbReference type="SUPFAM" id="SSF53335">
    <property type="entry name" value="S-adenosyl-L-methionine-dependent methyltransferases"/>
    <property type="match status" value="1"/>
</dbReference>
<keyword evidence="1" id="KW-0808">Transferase</keyword>
<comment type="caution">
    <text evidence="1">The sequence shown here is derived from an EMBL/GenBank/DDBJ whole genome shotgun (WGS) entry which is preliminary data.</text>
</comment>
<name>A0A918DZX8_9ACTN</name>
<proteinExistence type="predicted"/>
<dbReference type="InterPro" id="IPR006764">
    <property type="entry name" value="SAM_dep_MeTrfase_SAV2177_type"/>
</dbReference>
<dbReference type="PIRSF" id="PIRSF017393">
    <property type="entry name" value="MTase_SAV2177"/>
    <property type="match status" value="1"/>
</dbReference>
<evidence type="ECO:0000313" key="2">
    <source>
        <dbReference type="Proteomes" id="UP000641932"/>
    </source>
</evidence>
<dbReference type="InterPro" id="IPR029063">
    <property type="entry name" value="SAM-dependent_MTases_sf"/>
</dbReference>
<dbReference type="Pfam" id="PF04672">
    <property type="entry name" value="Methyltransf_19"/>
    <property type="match status" value="1"/>
</dbReference>
<dbReference type="GO" id="GO:0032259">
    <property type="term" value="P:methylation"/>
    <property type="evidence" value="ECO:0007669"/>
    <property type="project" value="UniProtKB-KW"/>
</dbReference>
<sequence length="258" mass="28019">MIDHTRPNIARVYDAILGGKDNYAADRAVAAQTQRIVPEIRDVARDNRAMLGRAVRYMVKAGIRQLVDLGSGLPTAQNTHEVAQSVASDTRVVYVDNDPVVSAHGRALLAENDRTTVVTADLRRPKAVLDHPDLRAAIDFDRPVGMMLVSVIHYLNDNEDPTGIVRAYTNALAPGSHLFLTHFCAGTPEALALEQALLSGLGTGRFRSTKQIAAYFDGLDLVPPGVVHLPQWRPEGGVRRPLTIAQRLMVGGLARKPA</sequence>
<reference evidence="1" key="2">
    <citation type="submission" date="2020-09" db="EMBL/GenBank/DDBJ databases">
        <authorList>
            <person name="Sun Q."/>
            <person name="Zhou Y."/>
        </authorList>
    </citation>
    <scope>NUCLEOTIDE SEQUENCE</scope>
    <source>
        <strain evidence="1">CGMCC 4.7201</strain>
    </source>
</reference>
<keyword evidence="2" id="KW-1185">Reference proteome</keyword>
<dbReference type="Proteomes" id="UP000641932">
    <property type="component" value="Unassembled WGS sequence"/>
</dbReference>
<dbReference type="Gene3D" id="3.40.50.150">
    <property type="entry name" value="Vaccinia Virus protein VP39"/>
    <property type="match status" value="1"/>
</dbReference>